<keyword evidence="2" id="KW-0472">Membrane</keyword>
<feature type="compositionally biased region" description="Basic and acidic residues" evidence="1">
    <location>
        <begin position="58"/>
        <end position="76"/>
    </location>
</feature>
<protein>
    <recommendedName>
        <fullName evidence="5">Transmembrane protein</fullName>
    </recommendedName>
</protein>
<feature type="transmembrane region" description="Helical" evidence="2">
    <location>
        <begin position="31"/>
        <end position="53"/>
    </location>
</feature>
<evidence type="ECO:0000256" key="2">
    <source>
        <dbReference type="SAM" id="Phobius"/>
    </source>
</evidence>
<evidence type="ECO:0008006" key="5">
    <source>
        <dbReference type="Google" id="ProtNLM"/>
    </source>
</evidence>
<reference evidence="3 4" key="1">
    <citation type="submission" date="2024-04" db="EMBL/GenBank/DDBJ databases">
        <title>Phyllosticta paracitricarpa is synonymous to the EU quarantine fungus P. citricarpa based on phylogenomic analyses.</title>
        <authorList>
            <consortium name="Lawrence Berkeley National Laboratory"/>
            <person name="Van Ingen-Buijs V.A."/>
            <person name="Van Westerhoven A.C."/>
            <person name="Haridas S."/>
            <person name="Skiadas P."/>
            <person name="Martin F."/>
            <person name="Groenewald J.Z."/>
            <person name="Crous P.W."/>
            <person name="Seidl M.F."/>
        </authorList>
    </citation>
    <scope>NUCLEOTIDE SEQUENCE [LARGE SCALE GENOMIC DNA]</scope>
    <source>
        <strain evidence="3 4">CBS 122670</strain>
    </source>
</reference>
<accession>A0ABR1LDE7</accession>
<keyword evidence="4" id="KW-1185">Reference proteome</keyword>
<proteinExistence type="predicted"/>
<name>A0ABR1LDE7_9PEZI</name>
<keyword evidence="2" id="KW-1133">Transmembrane helix</keyword>
<evidence type="ECO:0000313" key="4">
    <source>
        <dbReference type="Proteomes" id="UP001365128"/>
    </source>
</evidence>
<comment type="caution">
    <text evidence="3">The sequence shown here is derived from an EMBL/GenBank/DDBJ whole genome shotgun (WGS) entry which is preliminary data.</text>
</comment>
<feature type="region of interest" description="Disordered" evidence="1">
    <location>
        <begin position="58"/>
        <end position="84"/>
    </location>
</feature>
<organism evidence="3 4">
    <name type="scientific">Phyllosticta citricarpa</name>
    <dbReference type="NCBI Taxonomy" id="55181"/>
    <lineage>
        <taxon>Eukaryota</taxon>
        <taxon>Fungi</taxon>
        <taxon>Dikarya</taxon>
        <taxon>Ascomycota</taxon>
        <taxon>Pezizomycotina</taxon>
        <taxon>Dothideomycetes</taxon>
        <taxon>Dothideomycetes incertae sedis</taxon>
        <taxon>Botryosphaeriales</taxon>
        <taxon>Phyllostictaceae</taxon>
        <taxon>Phyllosticta</taxon>
    </lineage>
</organism>
<dbReference type="Proteomes" id="UP001365128">
    <property type="component" value="Unassembled WGS sequence"/>
</dbReference>
<gene>
    <name evidence="3" type="ORF">IWX46DRAFT_358441</name>
</gene>
<evidence type="ECO:0000256" key="1">
    <source>
        <dbReference type="SAM" id="MobiDB-lite"/>
    </source>
</evidence>
<sequence>MKPETATTVVTPCCCRLVGLVCSRNALKAKLLASFLAFRPALFFFFFFFFFLVSFPRSDDKASPPQEELRRGETPRRRVSSSSNQTARDLFKAHTAPCPAPAIPTSPTRGGHFPSTLSKYRSSTLSTHTPSFRLGVIPSRIRAPFPPVTTRRRAPWGQGLLVCSWTCLDGKERCFRLVIGKPCSLSIFSLPG</sequence>
<evidence type="ECO:0000313" key="3">
    <source>
        <dbReference type="EMBL" id="KAK7531885.1"/>
    </source>
</evidence>
<keyword evidence="2" id="KW-0812">Transmembrane</keyword>
<dbReference type="EMBL" id="JBBPDW010000052">
    <property type="protein sequence ID" value="KAK7531885.1"/>
    <property type="molecule type" value="Genomic_DNA"/>
</dbReference>